<dbReference type="Proteomes" id="UP000605784">
    <property type="component" value="Unassembled WGS sequence"/>
</dbReference>
<dbReference type="PANTHER" id="PTHR46268">
    <property type="entry name" value="STRESS RESPONSE PROTEIN NHAX"/>
    <property type="match status" value="1"/>
</dbReference>
<evidence type="ECO:0000313" key="3">
    <source>
        <dbReference type="EMBL" id="GGN94299.1"/>
    </source>
</evidence>
<dbReference type="CDD" id="cd00293">
    <property type="entry name" value="USP-like"/>
    <property type="match status" value="1"/>
</dbReference>
<evidence type="ECO:0000256" key="1">
    <source>
        <dbReference type="ARBA" id="ARBA00008791"/>
    </source>
</evidence>
<dbReference type="PANTHER" id="PTHR46268:SF6">
    <property type="entry name" value="UNIVERSAL STRESS PROTEIN UP12"/>
    <property type="match status" value="1"/>
</dbReference>
<keyword evidence="4" id="KW-1185">Reference proteome</keyword>
<reference evidence="3" key="2">
    <citation type="submission" date="2020-09" db="EMBL/GenBank/DDBJ databases">
        <authorList>
            <person name="Sun Q."/>
            <person name="Ohkuma M."/>
        </authorList>
    </citation>
    <scope>NUCLEOTIDE SEQUENCE</scope>
    <source>
        <strain evidence="3">JCM 17820</strain>
    </source>
</reference>
<protein>
    <submittedName>
        <fullName evidence="3">Universal stress protein UspA</fullName>
    </submittedName>
</protein>
<organism evidence="3 4">
    <name type="scientific">Haloarcula pellucida</name>
    <dbReference type="NCBI Taxonomy" id="1427151"/>
    <lineage>
        <taxon>Archaea</taxon>
        <taxon>Methanobacteriati</taxon>
        <taxon>Methanobacteriota</taxon>
        <taxon>Stenosarchaea group</taxon>
        <taxon>Halobacteria</taxon>
        <taxon>Halobacteriales</taxon>
        <taxon>Haloarculaceae</taxon>
        <taxon>Haloarcula</taxon>
    </lineage>
</organism>
<comment type="similarity">
    <text evidence="1">Belongs to the universal stress protein A family.</text>
</comment>
<evidence type="ECO:0000259" key="2">
    <source>
        <dbReference type="Pfam" id="PF00582"/>
    </source>
</evidence>
<dbReference type="Pfam" id="PF00582">
    <property type="entry name" value="Usp"/>
    <property type="match status" value="1"/>
</dbReference>
<dbReference type="SUPFAM" id="SSF52402">
    <property type="entry name" value="Adenine nucleotide alpha hydrolases-like"/>
    <property type="match status" value="1"/>
</dbReference>
<accession>A0A830GKV1</accession>
<gene>
    <name evidence="3" type="ORF">GCM10009030_20550</name>
</gene>
<comment type="caution">
    <text evidence="3">The sequence shown here is derived from an EMBL/GenBank/DDBJ whole genome shotgun (WGS) entry which is preliminary data.</text>
</comment>
<dbReference type="PRINTS" id="PR01438">
    <property type="entry name" value="UNVRSLSTRESS"/>
</dbReference>
<dbReference type="InterPro" id="IPR006016">
    <property type="entry name" value="UspA"/>
</dbReference>
<evidence type="ECO:0000313" key="4">
    <source>
        <dbReference type="Proteomes" id="UP000605784"/>
    </source>
</evidence>
<dbReference type="Gene3D" id="3.40.50.620">
    <property type="entry name" value="HUPs"/>
    <property type="match status" value="1"/>
</dbReference>
<sequence>MSVHNQNIGMYENILVPTDGSDDAERGIEHAMDLAEDHGAHLHVLFVVDETVYGTTPAFSSYEAFLEEIADEAEDLVEDVVEAATERGIESTTSVLRGLPHEVILEYADDHDIDLVVMGKRGAAGVEAPHMGSVTDRVIRAAAVPVVPI</sequence>
<dbReference type="InterPro" id="IPR014729">
    <property type="entry name" value="Rossmann-like_a/b/a_fold"/>
</dbReference>
<dbReference type="AlphaFoldDB" id="A0A830GKV1"/>
<reference evidence="3" key="1">
    <citation type="journal article" date="2014" name="Int. J. Syst. Evol. Microbiol.">
        <title>Complete genome sequence of Corynebacterium casei LMG S-19264T (=DSM 44701T), isolated from a smear-ripened cheese.</title>
        <authorList>
            <consortium name="US DOE Joint Genome Institute (JGI-PGF)"/>
            <person name="Walter F."/>
            <person name="Albersmeier A."/>
            <person name="Kalinowski J."/>
            <person name="Ruckert C."/>
        </authorList>
    </citation>
    <scope>NUCLEOTIDE SEQUENCE</scope>
    <source>
        <strain evidence="3">JCM 17820</strain>
    </source>
</reference>
<dbReference type="InterPro" id="IPR006015">
    <property type="entry name" value="Universal_stress_UspA"/>
</dbReference>
<dbReference type="EMBL" id="BMOU01000003">
    <property type="protein sequence ID" value="GGN94299.1"/>
    <property type="molecule type" value="Genomic_DNA"/>
</dbReference>
<name>A0A830GKV1_9EURY</name>
<feature type="domain" description="UspA" evidence="2">
    <location>
        <begin position="10"/>
        <end position="147"/>
    </location>
</feature>
<proteinExistence type="inferred from homology"/>